<dbReference type="SUPFAM" id="SSF69304">
    <property type="entry name" value="Tricorn protease N-terminal domain"/>
    <property type="match status" value="1"/>
</dbReference>
<protein>
    <submittedName>
        <fullName evidence="2">Uncharacterized protein</fullName>
    </submittedName>
</protein>
<proteinExistence type="predicted"/>
<dbReference type="AlphaFoldDB" id="A9KIK7"/>
<feature type="transmembrane region" description="Helical" evidence="1">
    <location>
        <begin position="63"/>
        <end position="85"/>
    </location>
</feature>
<dbReference type="HOGENOM" id="CLU_495844_0_0_9"/>
<dbReference type="Proteomes" id="UP000000370">
    <property type="component" value="Chromosome"/>
</dbReference>
<reference evidence="3" key="1">
    <citation type="submission" date="2007-11" db="EMBL/GenBank/DDBJ databases">
        <title>Complete genome sequence of Clostridium phytofermentans ISDg.</title>
        <authorList>
            <person name="Leschine S.B."/>
            <person name="Warnick T.A."/>
            <person name="Blanchard J.L."/>
            <person name="Schnell D.J."/>
            <person name="Petit E.L."/>
            <person name="LaTouf W.G."/>
            <person name="Copeland A."/>
            <person name="Lucas S."/>
            <person name="Lapidus A."/>
            <person name="Barry K."/>
            <person name="Glavina del Rio T."/>
            <person name="Dalin E."/>
            <person name="Tice H."/>
            <person name="Pitluck S."/>
            <person name="Kiss H."/>
            <person name="Brettin T."/>
            <person name="Bruce D."/>
            <person name="Detter J.C."/>
            <person name="Han C."/>
            <person name="Kuske C."/>
            <person name="Schmutz J."/>
            <person name="Larimer F."/>
            <person name="Land M."/>
            <person name="Hauser L."/>
            <person name="Kyrpides N."/>
            <person name="Kim E.A."/>
            <person name="Richardson P."/>
        </authorList>
    </citation>
    <scope>NUCLEOTIDE SEQUENCE [LARGE SCALE GENOMIC DNA]</scope>
    <source>
        <strain evidence="3">ATCC 700394 / DSM 18823 / ISDg</strain>
    </source>
</reference>
<name>A9KIK7_LACP7</name>
<evidence type="ECO:0000313" key="2">
    <source>
        <dbReference type="EMBL" id="ABX42459.1"/>
    </source>
</evidence>
<evidence type="ECO:0000256" key="1">
    <source>
        <dbReference type="SAM" id="Phobius"/>
    </source>
</evidence>
<keyword evidence="3" id="KW-1185">Reference proteome</keyword>
<organism evidence="2 3">
    <name type="scientific">Lachnoclostridium phytofermentans (strain ATCC 700394 / DSM 18823 / ISDg)</name>
    <name type="common">Clostridium phytofermentans</name>
    <dbReference type="NCBI Taxonomy" id="357809"/>
    <lineage>
        <taxon>Bacteria</taxon>
        <taxon>Bacillati</taxon>
        <taxon>Bacillota</taxon>
        <taxon>Clostridia</taxon>
        <taxon>Lachnospirales</taxon>
        <taxon>Lachnospiraceae</taxon>
    </lineage>
</organism>
<dbReference type="STRING" id="357809.Cphy_2091"/>
<keyword evidence="1" id="KW-0812">Transmembrane</keyword>
<accession>A9KIK7</accession>
<keyword evidence="1" id="KW-0472">Membrane</keyword>
<dbReference type="EMBL" id="CP000885">
    <property type="protein sequence ID" value="ABX42459.1"/>
    <property type="molecule type" value="Genomic_DNA"/>
</dbReference>
<sequence>MEKPNCNDSEIPIKIEIPELVVEWQESDITENSESNPSDFFIDPEQIPNNFIALIKFQIWKRYNIHITIAGIFISIFIMIGLLWYDIYGPLKSRSVFDTNTWENIYPYWIQKDNKFVYLILDEDANVIYEIDAHEKLPYQEPLLNQKIFWYLTEDNKLFYLTSKGSQMVADNVIEFLPSKDGLKVYYIVKQNDNSSLYEYKLEGDSSAIIDYNVVERDFCISPDSNMVAYQKLRTDDNVTETYFYTEGKKQLKATNVIPVSLSNEGTLFYYVQDENLFVQSNGRKNQLIKVPNNNLSNLVLFFNQNHTELQYSAIPNSIDTNWYQTSNGNSGVKLKAYEIFRYLLYQKFGIYCNNWNVMLTFNIPHLSEIKTFTKDFTYRAWLDNTKNYTYGLISNNKLFCLADRDVYFMEYHPDRSGNIIKISEDLSVKQLVSSVDNSFCYLLTEEGDLYQYVNGNLKWCLDHVAQIIQIYWDGEEEFCFARINPQGPDLSSELIYQLCYRKKDNTIINVEGADYAKVVSSSYRLLYRDVMDNNQYYLLKNGKGIKVNFPSNSEN</sequence>
<dbReference type="OrthoDB" id="1999697at2"/>
<dbReference type="RefSeq" id="WP_012200113.1">
    <property type="nucleotide sequence ID" value="NC_010001.1"/>
</dbReference>
<keyword evidence="1" id="KW-1133">Transmembrane helix</keyword>
<dbReference type="KEGG" id="cpy:Cphy_2091"/>
<gene>
    <name evidence="2" type="ordered locus">Cphy_2091</name>
</gene>
<evidence type="ECO:0000313" key="3">
    <source>
        <dbReference type="Proteomes" id="UP000000370"/>
    </source>
</evidence>